<keyword evidence="2" id="KW-1185">Reference proteome</keyword>
<reference evidence="2" key="1">
    <citation type="submission" date="2016-10" db="EMBL/GenBank/DDBJ databases">
        <authorList>
            <person name="Varghese N."/>
            <person name="Submissions S."/>
        </authorList>
    </citation>
    <scope>NUCLEOTIDE SEQUENCE [LARGE SCALE GENOMIC DNA]</scope>
    <source>
        <strain evidence="2">CGMCC 1.6494</strain>
    </source>
</reference>
<dbReference type="EMBL" id="FNII01000010">
    <property type="protein sequence ID" value="SDN96957.1"/>
    <property type="molecule type" value="Genomic_DNA"/>
</dbReference>
<dbReference type="AlphaFoldDB" id="A0A1H0FQP3"/>
<evidence type="ECO:0000313" key="1">
    <source>
        <dbReference type="EMBL" id="SDN96957.1"/>
    </source>
</evidence>
<accession>A0A1H0FQP3</accession>
<dbReference type="Proteomes" id="UP000199677">
    <property type="component" value="Unassembled WGS sequence"/>
</dbReference>
<protein>
    <submittedName>
        <fullName evidence="1">Uncharacterized protein</fullName>
    </submittedName>
</protein>
<proteinExistence type="predicted"/>
<evidence type="ECO:0000313" key="2">
    <source>
        <dbReference type="Proteomes" id="UP000199677"/>
    </source>
</evidence>
<organism evidence="1 2">
    <name type="scientific">Vreelandella arcis</name>
    <dbReference type="NCBI Taxonomy" id="416873"/>
    <lineage>
        <taxon>Bacteria</taxon>
        <taxon>Pseudomonadati</taxon>
        <taxon>Pseudomonadota</taxon>
        <taxon>Gammaproteobacteria</taxon>
        <taxon>Oceanospirillales</taxon>
        <taxon>Halomonadaceae</taxon>
        <taxon>Vreelandella</taxon>
    </lineage>
</organism>
<name>A0A1H0FQP3_9GAMM</name>
<gene>
    <name evidence="1" type="ORF">SAMN04487951_110114</name>
</gene>
<sequence>MAALKRLSTCSGGNMDWRDPRLRELWKQKNIPVVFRRSSPDPLLLRLPYATDNFEWIRGDRRHKPKWNSQFSAWEVPVAWFDEITAKVLRRFGKAYVIQLYKKHQKCAPACWNAKGLHCECSCMGARHGTGHPQGRWHEVSDTFAFSWGPKQYACRLLSSLSGQ</sequence>